<dbReference type="PANTHER" id="PTHR44279">
    <property type="entry name" value="HYDROXYSTEROID (11-BETA) DEHYDROGENASE 1-LIKE B-RELATED"/>
    <property type="match status" value="1"/>
</dbReference>
<dbReference type="SUPFAM" id="SSF51735">
    <property type="entry name" value="NAD(P)-binding Rossmann-fold domains"/>
    <property type="match status" value="1"/>
</dbReference>
<accession>A0AAD1S8D9</accession>
<dbReference type="Gene3D" id="3.40.50.720">
    <property type="entry name" value="NAD(P)-binding Rossmann-like Domain"/>
    <property type="match status" value="1"/>
</dbReference>
<reference evidence="4" key="1">
    <citation type="submission" date="2022-03" db="EMBL/GenBank/DDBJ databases">
        <authorList>
            <person name="Alioto T."/>
            <person name="Alioto T."/>
            <person name="Gomez Garrido J."/>
        </authorList>
    </citation>
    <scope>NUCLEOTIDE SEQUENCE</scope>
</reference>
<name>A0AAD1S8D9_PELCU</name>
<feature type="signal peptide" evidence="3">
    <location>
        <begin position="1"/>
        <end position="23"/>
    </location>
</feature>
<dbReference type="InterPro" id="IPR002347">
    <property type="entry name" value="SDR_fam"/>
</dbReference>
<sequence>MGSVKGWICVVLVGILGYLYMESFDPESIANARVLVTGASTGIGEEIAYHYAKAGAQLVITARREQALQKVKAKCLELGAKNVSLIIADMGEPVDREQILEKAVTVLGTSSSTVRTLERIMCSNSDAVCSISGSRYLCQFGRMVDVTGMHVV</sequence>
<dbReference type="GO" id="GO:0016491">
    <property type="term" value="F:oxidoreductase activity"/>
    <property type="evidence" value="ECO:0007669"/>
    <property type="project" value="TreeGrafter"/>
</dbReference>
<evidence type="ECO:0000313" key="4">
    <source>
        <dbReference type="EMBL" id="CAH2293214.1"/>
    </source>
</evidence>
<dbReference type="InterPro" id="IPR036291">
    <property type="entry name" value="NAD(P)-bd_dom_sf"/>
</dbReference>
<dbReference type="EMBL" id="OW240916">
    <property type="protein sequence ID" value="CAH2293214.1"/>
    <property type="molecule type" value="Genomic_DNA"/>
</dbReference>
<gene>
    <name evidence="4" type="ORF">PECUL_23A012718</name>
</gene>
<protein>
    <submittedName>
        <fullName evidence="4">Hydroxysteroid 11-beta-dehydrogenase 1</fullName>
    </submittedName>
</protein>
<feature type="chain" id="PRO_5042224454" evidence="3">
    <location>
        <begin position="24"/>
        <end position="152"/>
    </location>
</feature>
<dbReference type="InterPro" id="IPR051253">
    <property type="entry name" value="11-beta-HSD"/>
</dbReference>
<evidence type="ECO:0000256" key="1">
    <source>
        <dbReference type="ARBA" id="ARBA00006484"/>
    </source>
</evidence>
<organism evidence="4 5">
    <name type="scientific">Pelobates cultripes</name>
    <name type="common">Western spadefoot toad</name>
    <dbReference type="NCBI Taxonomy" id="61616"/>
    <lineage>
        <taxon>Eukaryota</taxon>
        <taxon>Metazoa</taxon>
        <taxon>Chordata</taxon>
        <taxon>Craniata</taxon>
        <taxon>Vertebrata</taxon>
        <taxon>Euteleostomi</taxon>
        <taxon>Amphibia</taxon>
        <taxon>Batrachia</taxon>
        <taxon>Anura</taxon>
        <taxon>Pelobatoidea</taxon>
        <taxon>Pelobatidae</taxon>
        <taxon>Pelobates</taxon>
    </lineage>
</organism>
<evidence type="ECO:0000256" key="2">
    <source>
        <dbReference type="ARBA" id="ARBA00022857"/>
    </source>
</evidence>
<dbReference type="Pfam" id="PF00106">
    <property type="entry name" value="adh_short"/>
    <property type="match status" value="1"/>
</dbReference>
<evidence type="ECO:0000256" key="3">
    <source>
        <dbReference type="SAM" id="SignalP"/>
    </source>
</evidence>
<keyword evidence="2" id="KW-0521">NADP</keyword>
<proteinExistence type="inferred from homology"/>
<dbReference type="Proteomes" id="UP001295444">
    <property type="component" value="Chromosome 05"/>
</dbReference>
<dbReference type="PANTHER" id="PTHR44279:SF3">
    <property type="entry name" value="HYDROXYSTEROID 11-BETA-DEHYDROGENASE 1-LIKE PROTEIN"/>
    <property type="match status" value="1"/>
</dbReference>
<keyword evidence="5" id="KW-1185">Reference proteome</keyword>
<comment type="similarity">
    <text evidence="1">Belongs to the short-chain dehydrogenases/reductases (SDR) family.</text>
</comment>
<keyword evidence="3" id="KW-0732">Signal</keyword>
<evidence type="ECO:0000313" key="5">
    <source>
        <dbReference type="Proteomes" id="UP001295444"/>
    </source>
</evidence>
<dbReference type="AlphaFoldDB" id="A0AAD1S8D9"/>